<dbReference type="KEGG" id="orz:FNH13_08655"/>
<keyword evidence="2 7" id="KW-0436">Ligase</keyword>
<dbReference type="Gene3D" id="3.40.50.12780">
    <property type="entry name" value="N-terminal domain of ligase-like"/>
    <property type="match status" value="1"/>
</dbReference>
<dbReference type="EMBL" id="CP041616">
    <property type="protein sequence ID" value="QDO88405.1"/>
    <property type="molecule type" value="Genomic_DNA"/>
</dbReference>
<keyword evidence="3" id="KW-0276">Fatty acid metabolism</keyword>
<comment type="similarity">
    <text evidence="1">Belongs to the ATP-dependent AMP-binding enzyme family.</text>
</comment>
<organism evidence="7 8">
    <name type="scientific">Ornithinimicrobium ciconiae</name>
    <dbReference type="NCBI Taxonomy" id="2594265"/>
    <lineage>
        <taxon>Bacteria</taxon>
        <taxon>Bacillati</taxon>
        <taxon>Actinomycetota</taxon>
        <taxon>Actinomycetes</taxon>
        <taxon>Micrococcales</taxon>
        <taxon>Ornithinimicrobiaceae</taxon>
        <taxon>Ornithinimicrobium</taxon>
    </lineage>
</organism>
<evidence type="ECO:0000313" key="7">
    <source>
        <dbReference type="EMBL" id="QDO88405.1"/>
    </source>
</evidence>
<feature type="domain" description="AMP-dependent synthetase/ligase" evidence="6">
    <location>
        <begin position="24"/>
        <end position="424"/>
    </location>
</feature>
<dbReference type="CDD" id="cd05907">
    <property type="entry name" value="VL_LC_FACS_like"/>
    <property type="match status" value="1"/>
</dbReference>
<gene>
    <name evidence="7" type="ORF">FNH13_08655</name>
</gene>
<evidence type="ECO:0000256" key="4">
    <source>
        <dbReference type="ARBA" id="ARBA00023098"/>
    </source>
</evidence>
<sequence>MQEFEVPPLVAPREDGNLSDIPHDWAAAEPHRPLLARQVEDVWRDVTAADWNREVRDLAKGFIAAGINIGDRVAVMSRTRYEWTLTDFALWTAGAVPVPVYETSSAQQASWILQDSGAVAIVVEAPAHHQLVAGIREETPDLHDVWQIDGGGLEELVTAGKDIADEDVEARRAQVTRSSTATIIYTSGTTGRPKGAELTHGNFLALGENAIERLEQVLRVEGAKTLLFLPLAHVFARLIQVLVLQAGVQLGHTPDVKNLLPDLAAFQPTFILAVPRVFEKVYNSAVQKAIDGGRGAIFLRAAEVAGKHSRAQDTPNGPGLLLKAQHALFDRLVYKKLREAMGGKVQFAVSGGAALGERLGHFYRGVGITILEGYGLTETTAPVSVNTPELIKIGTVGRPLPGVGVKIQDGQVLVRGVNVFSSYLNNPEATAAAIDEDGWFHTGDLGELDEQGFIKITGRAKEILVTAGGKNVSPGPLEDQLRATPLISQALVVGEGKPFVAALITLDPEVMPGWLERHNLTDLSTEQLHANEELRAAVQKAIDAANQSVSKAESIRKFDFLEDDFTEENGYLTPSMKLKRNLVTKDFAANIEALYS</sequence>
<proteinExistence type="inferred from homology"/>
<dbReference type="InterPro" id="IPR020845">
    <property type="entry name" value="AMP-binding_CS"/>
</dbReference>
<evidence type="ECO:0000256" key="2">
    <source>
        <dbReference type="ARBA" id="ARBA00022598"/>
    </source>
</evidence>
<protein>
    <recommendedName>
        <fullName evidence="5">Acyl-CoA synthetase</fullName>
    </recommendedName>
</protein>
<name>A0A516GA67_9MICO</name>
<dbReference type="PANTHER" id="PTHR43272:SF32">
    <property type="entry name" value="AMP-DEPENDENT SYNTHETASE_LIGASE DOMAIN-CONTAINING PROTEIN"/>
    <property type="match status" value="1"/>
</dbReference>
<keyword evidence="4" id="KW-0443">Lipid metabolism</keyword>
<dbReference type="Pfam" id="PF23562">
    <property type="entry name" value="AMP-binding_C_3"/>
    <property type="match status" value="1"/>
</dbReference>
<dbReference type="Proteomes" id="UP000315395">
    <property type="component" value="Chromosome"/>
</dbReference>
<evidence type="ECO:0000256" key="1">
    <source>
        <dbReference type="ARBA" id="ARBA00006432"/>
    </source>
</evidence>
<dbReference type="AlphaFoldDB" id="A0A516GA67"/>
<dbReference type="Pfam" id="PF00501">
    <property type="entry name" value="AMP-binding"/>
    <property type="match status" value="1"/>
</dbReference>
<dbReference type="PROSITE" id="PS00455">
    <property type="entry name" value="AMP_BINDING"/>
    <property type="match status" value="1"/>
</dbReference>
<evidence type="ECO:0000256" key="3">
    <source>
        <dbReference type="ARBA" id="ARBA00022832"/>
    </source>
</evidence>
<keyword evidence="8" id="KW-1185">Reference proteome</keyword>
<evidence type="ECO:0000313" key="8">
    <source>
        <dbReference type="Proteomes" id="UP000315395"/>
    </source>
</evidence>
<dbReference type="GO" id="GO:0004467">
    <property type="term" value="F:long-chain fatty acid-CoA ligase activity"/>
    <property type="evidence" value="ECO:0007669"/>
    <property type="project" value="TreeGrafter"/>
</dbReference>
<dbReference type="GO" id="GO:0016020">
    <property type="term" value="C:membrane"/>
    <property type="evidence" value="ECO:0007669"/>
    <property type="project" value="TreeGrafter"/>
</dbReference>
<accession>A0A516GA67</accession>
<reference evidence="7 8" key="1">
    <citation type="submission" date="2019-07" db="EMBL/GenBank/DDBJ databases">
        <title>complete genome sequencing of Ornithinimicrobium sp. H23M54.</title>
        <authorList>
            <person name="Bae J.-W."/>
            <person name="Lee S.-Y."/>
        </authorList>
    </citation>
    <scope>NUCLEOTIDE SEQUENCE [LARGE SCALE GENOMIC DNA]</scope>
    <source>
        <strain evidence="7 8">H23M54</strain>
    </source>
</reference>
<evidence type="ECO:0000256" key="5">
    <source>
        <dbReference type="ARBA" id="ARBA00032875"/>
    </source>
</evidence>
<dbReference type="RefSeq" id="WP_143783083.1">
    <property type="nucleotide sequence ID" value="NZ_CP041616.1"/>
</dbReference>
<evidence type="ECO:0000259" key="6">
    <source>
        <dbReference type="Pfam" id="PF00501"/>
    </source>
</evidence>
<dbReference type="SUPFAM" id="SSF56801">
    <property type="entry name" value="Acetyl-CoA synthetase-like"/>
    <property type="match status" value="1"/>
</dbReference>
<dbReference type="InterPro" id="IPR000873">
    <property type="entry name" value="AMP-dep_synth/lig_dom"/>
</dbReference>
<dbReference type="InterPro" id="IPR042099">
    <property type="entry name" value="ANL_N_sf"/>
</dbReference>
<dbReference type="OrthoDB" id="9803968at2"/>
<dbReference type="PANTHER" id="PTHR43272">
    <property type="entry name" value="LONG-CHAIN-FATTY-ACID--COA LIGASE"/>
    <property type="match status" value="1"/>
</dbReference>